<dbReference type="Pfam" id="PF07696">
    <property type="entry name" value="7TMR-DISMED2"/>
    <property type="match status" value="1"/>
</dbReference>
<dbReference type="NCBIfam" id="TIGR00254">
    <property type="entry name" value="GGDEF"/>
    <property type="match status" value="1"/>
</dbReference>
<dbReference type="Pfam" id="PF07695">
    <property type="entry name" value="7TMR-DISM_7TM"/>
    <property type="match status" value="1"/>
</dbReference>
<organism evidence="3 4">
    <name type="scientific">Curvibacter cyanobacteriorum</name>
    <dbReference type="NCBI Taxonomy" id="3026422"/>
    <lineage>
        <taxon>Bacteria</taxon>
        <taxon>Pseudomonadati</taxon>
        <taxon>Pseudomonadota</taxon>
        <taxon>Betaproteobacteria</taxon>
        <taxon>Burkholderiales</taxon>
        <taxon>Comamonadaceae</taxon>
        <taxon>Curvibacter</taxon>
    </lineage>
</organism>
<sequence length="638" mass="69306">MQERLSPSGQRTLAGVRPGGWAWPGARTGLALARRVLRAGGWGGLGLILLLWLGLAAAVPPDRANPPSTPAAATRPVPVVTLQTGAQGVPLTGAVAHLVDASGTLTVDDVRGAAHAPRWAYPSEPVRTAMDVRAHWFKVQLRHPGGDGDWLLAVPSVAARELSFHGPFDAHGLALAAPVHTGIAYPYSTRPLQAERMVFRFRLHTPGEYTVYLRAVSTIGQVYALSAWDTGDYLAGVQTKRLFDGLSYGILLGMLIYNLALMLLFRDRVYGYYLLNCFFALFSIASFNGHVARYLWPDQPVLAEWAYVLGPAFWITGGALFARRFLDLARFAPWIDRFLLALVGGLTLAVLLAGLWPLWWLVLATELGAMCGAVAALTGAVIGFRRGFRPAGLYIAGLLLLFVAVFVLILSNRGLLPWSPLHLNVLQLGVAAELVVFSLALGTRIRVMRRAQRELNARAEQLAQAAETDSLTGVANRAGLGQAASRLLVGSRQHALMLLDLDQFKPINDQHGHEAGDAVLVAVAQRLQAQLRPSDLVARLGGDEFVILLAEVHERPRLSVLAERLLQALQHPVPWKGQLLRVQASLGVARFPLDGRNLIELQRAADRAMYHVKQSGQPGHAFHEDLPDGYATLPAPLF</sequence>
<reference evidence="3 4" key="1">
    <citation type="submission" date="2023-02" db="EMBL/GenBank/DDBJ databases">
        <title>Bacterial whole genomic sequence of Curvibacter sp. HBC61.</title>
        <authorList>
            <person name="Le V."/>
            <person name="Ko S.-R."/>
            <person name="Ahn C.-Y."/>
            <person name="Oh H.-M."/>
        </authorList>
    </citation>
    <scope>NUCLEOTIDE SEQUENCE [LARGE SCALE GENOMIC DNA]</scope>
    <source>
        <strain evidence="3 4">HBC61</strain>
    </source>
</reference>
<gene>
    <name evidence="3" type="ORF">PSQ40_10380</name>
</gene>
<feature type="transmembrane region" description="Helical" evidence="1">
    <location>
        <begin position="272"/>
        <end position="293"/>
    </location>
</feature>
<feature type="transmembrane region" description="Helical" evidence="1">
    <location>
        <begin position="367"/>
        <end position="384"/>
    </location>
</feature>
<dbReference type="CDD" id="cd01949">
    <property type="entry name" value="GGDEF"/>
    <property type="match status" value="1"/>
</dbReference>
<evidence type="ECO:0000313" key="4">
    <source>
        <dbReference type="Proteomes" id="UP001528673"/>
    </source>
</evidence>
<dbReference type="InterPro" id="IPR043128">
    <property type="entry name" value="Rev_trsase/Diguanyl_cyclase"/>
</dbReference>
<dbReference type="InterPro" id="IPR029787">
    <property type="entry name" value="Nucleotide_cyclase"/>
</dbReference>
<feature type="domain" description="GGDEF" evidence="2">
    <location>
        <begin position="492"/>
        <end position="625"/>
    </location>
</feature>
<dbReference type="PANTHER" id="PTHR46663:SF2">
    <property type="entry name" value="GGDEF DOMAIN-CONTAINING PROTEIN"/>
    <property type="match status" value="1"/>
</dbReference>
<dbReference type="Proteomes" id="UP001528673">
    <property type="component" value="Unassembled WGS sequence"/>
</dbReference>
<keyword evidence="4" id="KW-1185">Reference proteome</keyword>
<dbReference type="Gene3D" id="3.30.70.270">
    <property type="match status" value="1"/>
</dbReference>
<feature type="transmembrane region" description="Helical" evidence="1">
    <location>
        <begin position="39"/>
        <end position="59"/>
    </location>
</feature>
<dbReference type="EMBL" id="JAQSIP010000004">
    <property type="protein sequence ID" value="MDD0838977.1"/>
    <property type="molecule type" value="Genomic_DNA"/>
</dbReference>
<feature type="transmembrane region" description="Helical" evidence="1">
    <location>
        <begin position="246"/>
        <end position="265"/>
    </location>
</feature>
<dbReference type="SUPFAM" id="SSF55073">
    <property type="entry name" value="Nucleotide cyclase"/>
    <property type="match status" value="1"/>
</dbReference>
<dbReference type="RefSeq" id="WP_273951336.1">
    <property type="nucleotide sequence ID" value="NZ_JAQSIP010000004.1"/>
</dbReference>
<keyword evidence="1" id="KW-1133">Transmembrane helix</keyword>
<dbReference type="PROSITE" id="PS50887">
    <property type="entry name" value="GGDEF"/>
    <property type="match status" value="1"/>
</dbReference>
<accession>A0ABT5MY49</accession>
<dbReference type="InterPro" id="IPR000160">
    <property type="entry name" value="GGDEF_dom"/>
</dbReference>
<protein>
    <submittedName>
        <fullName evidence="3">Sensor domain-containing diguanylate cyclase</fullName>
    </submittedName>
</protein>
<feature type="transmembrane region" description="Helical" evidence="1">
    <location>
        <begin position="338"/>
        <end position="361"/>
    </location>
</feature>
<dbReference type="PANTHER" id="PTHR46663">
    <property type="entry name" value="DIGUANYLATE CYCLASE DGCT-RELATED"/>
    <property type="match status" value="1"/>
</dbReference>
<comment type="caution">
    <text evidence="3">The sequence shown here is derived from an EMBL/GenBank/DDBJ whole genome shotgun (WGS) entry which is preliminary data.</text>
</comment>
<feature type="transmembrane region" description="Helical" evidence="1">
    <location>
        <begin position="305"/>
        <end position="326"/>
    </location>
</feature>
<keyword evidence="1" id="KW-0812">Transmembrane</keyword>
<dbReference type="SMART" id="SM00267">
    <property type="entry name" value="GGDEF"/>
    <property type="match status" value="1"/>
</dbReference>
<dbReference type="InterPro" id="IPR052163">
    <property type="entry name" value="DGC-Regulatory_Protein"/>
</dbReference>
<keyword evidence="1" id="KW-0472">Membrane</keyword>
<evidence type="ECO:0000259" key="2">
    <source>
        <dbReference type="PROSITE" id="PS50887"/>
    </source>
</evidence>
<feature type="transmembrane region" description="Helical" evidence="1">
    <location>
        <begin position="423"/>
        <end position="443"/>
    </location>
</feature>
<evidence type="ECO:0000256" key="1">
    <source>
        <dbReference type="SAM" id="Phobius"/>
    </source>
</evidence>
<dbReference type="Gene3D" id="2.60.40.2380">
    <property type="match status" value="1"/>
</dbReference>
<feature type="transmembrane region" description="Helical" evidence="1">
    <location>
        <begin position="391"/>
        <end position="411"/>
    </location>
</feature>
<proteinExistence type="predicted"/>
<evidence type="ECO:0000313" key="3">
    <source>
        <dbReference type="EMBL" id="MDD0838977.1"/>
    </source>
</evidence>
<dbReference type="Pfam" id="PF00990">
    <property type="entry name" value="GGDEF"/>
    <property type="match status" value="1"/>
</dbReference>
<dbReference type="InterPro" id="IPR011622">
    <property type="entry name" value="7TMR_DISM_rcpt_extracell_dom2"/>
</dbReference>
<name>A0ABT5MY49_9BURK</name>
<dbReference type="InterPro" id="IPR011623">
    <property type="entry name" value="7TMR_DISM_rcpt_extracell_dom1"/>
</dbReference>